<dbReference type="GO" id="GO:0016740">
    <property type="term" value="F:transferase activity"/>
    <property type="evidence" value="ECO:0007669"/>
    <property type="project" value="UniProtKB-KW"/>
</dbReference>
<dbReference type="EMBL" id="FNYC01000008">
    <property type="protein sequence ID" value="SEJ45827.1"/>
    <property type="molecule type" value="Genomic_DNA"/>
</dbReference>
<dbReference type="PANTHER" id="PTHR43685">
    <property type="entry name" value="GLYCOSYLTRANSFERASE"/>
    <property type="match status" value="1"/>
</dbReference>
<dbReference type="Pfam" id="PF00535">
    <property type="entry name" value="Glycos_transf_2"/>
    <property type="match status" value="1"/>
</dbReference>
<proteinExistence type="predicted"/>
<evidence type="ECO:0000313" key="2">
    <source>
        <dbReference type="EMBL" id="SEJ45827.1"/>
    </source>
</evidence>
<accession>A0A1H6Z340</accession>
<keyword evidence="2" id="KW-0808">Transferase</keyword>
<dbReference type="InterPro" id="IPR050834">
    <property type="entry name" value="Glycosyltransf_2"/>
</dbReference>
<dbReference type="CDD" id="cd00761">
    <property type="entry name" value="Glyco_tranf_GTA_type"/>
    <property type="match status" value="1"/>
</dbReference>
<dbReference type="InterPro" id="IPR001173">
    <property type="entry name" value="Glyco_trans_2-like"/>
</dbReference>
<sequence length="318" mass="35989">MVPDLTIVIPSYRSERWVARAIGSALEEGTLAQNLIVVEDGVFDGTADVVRGFEGVRLVSLERNLGAPHARNLGLSMATTRYVMFLDVDDYVENGLLRGLVDRLDQESADLAIGPWRYDGNGSERRVLRVPVALDNGERIFRWKVSREFFPPCCVAWRAESLRAIGGWDEQLRKDQDGELVIRALTRGLRVAVSTQGNGVYWQHHSPHRVHHAHPEHVMHAAEVTYRQIRDWVDACAAPARERYRTELGRYCCKTAWIAYSRGDDEAGAQWSGRARKLGFSRRGYNTSSALLAALFGMRMSSRIKTRGMSIYHRLAHR</sequence>
<organism evidence="2 3">
    <name type="scientific">Frateuria terrea</name>
    <dbReference type="NCBI Taxonomy" id="529704"/>
    <lineage>
        <taxon>Bacteria</taxon>
        <taxon>Pseudomonadati</taxon>
        <taxon>Pseudomonadota</taxon>
        <taxon>Gammaproteobacteria</taxon>
        <taxon>Lysobacterales</taxon>
        <taxon>Rhodanobacteraceae</taxon>
        <taxon>Frateuria</taxon>
    </lineage>
</organism>
<reference evidence="2 3" key="1">
    <citation type="submission" date="2016-10" db="EMBL/GenBank/DDBJ databases">
        <authorList>
            <person name="de Groot N.N."/>
        </authorList>
    </citation>
    <scope>NUCLEOTIDE SEQUENCE [LARGE SCALE GENOMIC DNA]</scope>
    <source>
        <strain evidence="2 3">DSM 26515</strain>
    </source>
</reference>
<dbReference type="PANTHER" id="PTHR43685:SF2">
    <property type="entry name" value="GLYCOSYLTRANSFERASE 2-LIKE DOMAIN-CONTAINING PROTEIN"/>
    <property type="match status" value="1"/>
</dbReference>
<dbReference type="Gene3D" id="3.90.550.10">
    <property type="entry name" value="Spore Coat Polysaccharide Biosynthesis Protein SpsA, Chain A"/>
    <property type="match status" value="1"/>
</dbReference>
<name>A0A1H6Z340_9GAMM</name>
<evidence type="ECO:0000259" key="1">
    <source>
        <dbReference type="Pfam" id="PF00535"/>
    </source>
</evidence>
<feature type="domain" description="Glycosyltransferase 2-like" evidence="1">
    <location>
        <begin position="6"/>
        <end position="165"/>
    </location>
</feature>
<keyword evidence="3" id="KW-1185">Reference proteome</keyword>
<protein>
    <submittedName>
        <fullName evidence="2">Glycosyl transferase family 2</fullName>
    </submittedName>
</protein>
<dbReference type="SUPFAM" id="SSF53448">
    <property type="entry name" value="Nucleotide-diphospho-sugar transferases"/>
    <property type="match status" value="1"/>
</dbReference>
<dbReference type="Proteomes" id="UP000199420">
    <property type="component" value="Unassembled WGS sequence"/>
</dbReference>
<evidence type="ECO:0000313" key="3">
    <source>
        <dbReference type="Proteomes" id="UP000199420"/>
    </source>
</evidence>
<gene>
    <name evidence="2" type="ORF">SAMN04487997_3452</name>
</gene>
<dbReference type="AlphaFoldDB" id="A0A1H6Z340"/>
<dbReference type="InterPro" id="IPR029044">
    <property type="entry name" value="Nucleotide-diphossugar_trans"/>
</dbReference>
<dbReference type="STRING" id="529704.SAMN02927913_3490"/>